<evidence type="ECO:0000313" key="2">
    <source>
        <dbReference type="EMBL" id="KAJ1162102.1"/>
    </source>
</evidence>
<organism evidence="2 3">
    <name type="scientific">Pleurodeles waltl</name>
    <name type="common">Iberian ribbed newt</name>
    <dbReference type="NCBI Taxonomy" id="8319"/>
    <lineage>
        <taxon>Eukaryota</taxon>
        <taxon>Metazoa</taxon>
        <taxon>Chordata</taxon>
        <taxon>Craniata</taxon>
        <taxon>Vertebrata</taxon>
        <taxon>Euteleostomi</taxon>
        <taxon>Amphibia</taxon>
        <taxon>Batrachia</taxon>
        <taxon>Caudata</taxon>
        <taxon>Salamandroidea</taxon>
        <taxon>Salamandridae</taxon>
        <taxon>Pleurodelinae</taxon>
        <taxon>Pleurodeles</taxon>
    </lineage>
</organism>
<sequence>MMMRRVAESRSASHETQGRREVGRALRSQRVPALVRAVDTTILATKEASLRLEVRALPRPRDCRGARAAGQN</sequence>
<evidence type="ECO:0000256" key="1">
    <source>
        <dbReference type="SAM" id="MobiDB-lite"/>
    </source>
</evidence>
<protein>
    <submittedName>
        <fullName evidence="2">Uncharacterized protein</fullName>
    </submittedName>
</protein>
<feature type="region of interest" description="Disordered" evidence="1">
    <location>
        <begin position="1"/>
        <end position="24"/>
    </location>
</feature>
<reference evidence="2" key="1">
    <citation type="journal article" date="2022" name="bioRxiv">
        <title>Sequencing and chromosome-scale assembly of the giantPleurodeles waltlgenome.</title>
        <authorList>
            <person name="Brown T."/>
            <person name="Elewa A."/>
            <person name="Iarovenko S."/>
            <person name="Subramanian E."/>
            <person name="Araus A.J."/>
            <person name="Petzold A."/>
            <person name="Susuki M."/>
            <person name="Suzuki K.-i.T."/>
            <person name="Hayashi T."/>
            <person name="Toyoda A."/>
            <person name="Oliveira C."/>
            <person name="Osipova E."/>
            <person name="Leigh N.D."/>
            <person name="Simon A."/>
            <person name="Yun M.H."/>
        </authorList>
    </citation>
    <scope>NUCLEOTIDE SEQUENCE</scope>
    <source>
        <strain evidence="2">20211129_DDA</strain>
        <tissue evidence="2">Liver</tissue>
    </source>
</reference>
<accession>A0AAV7SC23</accession>
<comment type="caution">
    <text evidence="2">The sequence shown here is derived from an EMBL/GenBank/DDBJ whole genome shotgun (WGS) entry which is preliminary data.</text>
</comment>
<proteinExistence type="predicted"/>
<dbReference type="EMBL" id="JANPWB010000008">
    <property type="protein sequence ID" value="KAJ1162102.1"/>
    <property type="molecule type" value="Genomic_DNA"/>
</dbReference>
<dbReference type="Proteomes" id="UP001066276">
    <property type="component" value="Chromosome 4_2"/>
</dbReference>
<gene>
    <name evidence="2" type="ORF">NDU88_002580</name>
</gene>
<keyword evidence="3" id="KW-1185">Reference proteome</keyword>
<evidence type="ECO:0000313" key="3">
    <source>
        <dbReference type="Proteomes" id="UP001066276"/>
    </source>
</evidence>
<dbReference type="AlphaFoldDB" id="A0AAV7SC23"/>
<name>A0AAV7SC23_PLEWA</name>